<evidence type="ECO:0000313" key="2">
    <source>
        <dbReference type="Proteomes" id="UP000189666"/>
    </source>
</evidence>
<dbReference type="Gene3D" id="3.30.190.20">
    <property type="match status" value="1"/>
</dbReference>
<accession>A0A1U9RRQ8</accession>
<dbReference type="AlphaFoldDB" id="A0A1U9RRQ8"/>
<dbReference type="GO" id="GO:0004832">
    <property type="term" value="F:valine-tRNA ligase activity"/>
    <property type="evidence" value="ECO:0007669"/>
    <property type="project" value="UniProtKB-EC"/>
</dbReference>
<proteinExistence type="predicted"/>
<dbReference type="InterPro" id="IPR016095">
    <property type="entry name" value="Ribosomal_uL1_3-a/b-sand"/>
</dbReference>
<keyword evidence="1" id="KW-0436">Ligase</keyword>
<dbReference type="Proteomes" id="UP000189666">
    <property type="component" value="Chromosome"/>
</dbReference>
<keyword evidence="1" id="KW-0030">Aminoacyl-tRNA synthetase</keyword>
<dbReference type="Gene3D" id="3.40.50.790">
    <property type="match status" value="1"/>
</dbReference>
<sequence length="189" mass="23051">MNSSLNIFLKNFLSKKFNFTESIDLNIIFNNKKKNYFSFFLNLFYSVYENKKFLFLSDQNIINNNFFIGNIYFYKFLKKEIFFDQIFYNQNNFNLIKKNNLTKKFSKKKNLINNYDLKINNLKNKFFKIIINKNNFLNLKIGNINFTNNMIEKNYFYVINNLKKIFFKNNIIIEKIYINTTMGKSLLLR</sequence>
<name>A0A1U9RRQ8_CARRU</name>
<gene>
    <name evidence="1" type="ORF">BW244_0180</name>
</gene>
<protein>
    <submittedName>
        <fullName evidence="1">Valyl-tRNA synthetase</fullName>
        <ecNumber evidence="1">6.1.1.9</ecNumber>
    </submittedName>
</protein>
<evidence type="ECO:0000313" key="1">
    <source>
        <dbReference type="EMBL" id="AQU89598.1"/>
    </source>
</evidence>
<dbReference type="SUPFAM" id="SSF56808">
    <property type="entry name" value="Ribosomal protein L1"/>
    <property type="match status" value="1"/>
</dbReference>
<dbReference type="RefSeq" id="WP_211118451.1">
    <property type="nucleotide sequence ID" value="NZ_CP019943.1"/>
</dbReference>
<organism evidence="1 2">
    <name type="scientific">Carsonella ruddii</name>
    <dbReference type="NCBI Taxonomy" id="114186"/>
    <lineage>
        <taxon>Bacteria</taxon>
        <taxon>Pseudomonadati</taxon>
        <taxon>Pseudomonadota</taxon>
        <taxon>Gammaproteobacteria</taxon>
        <taxon>Oceanospirillales</taxon>
        <taxon>Halomonadaceae</taxon>
        <taxon>Zymobacter group</taxon>
        <taxon>Candidatus Carsonella</taxon>
    </lineage>
</organism>
<dbReference type="EC" id="6.1.1.9" evidence="1"/>
<reference evidence="1 2" key="1">
    <citation type="submission" date="2017-02" db="EMBL/GenBank/DDBJ databases">
        <title>Complete Genome of Candidatus Carsonella ruddii strain BC, a Nutritional Endosymbiont of Bactericera cockerelli.</title>
        <authorList>
            <person name="Riley A.B."/>
            <person name="Kim D.H."/>
            <person name="Hansen A.K."/>
        </authorList>
    </citation>
    <scope>NUCLEOTIDE SEQUENCE [LARGE SCALE GENOMIC DNA]</scope>
    <source>
        <strain evidence="1 2">BC</strain>
    </source>
</reference>
<dbReference type="InterPro" id="IPR023674">
    <property type="entry name" value="Ribosomal_uL1-like"/>
</dbReference>
<dbReference type="EMBL" id="CP019943">
    <property type="protein sequence ID" value="AQU89598.1"/>
    <property type="molecule type" value="Genomic_DNA"/>
</dbReference>